<evidence type="ECO:0000313" key="6">
    <source>
        <dbReference type="EMBL" id="TXL74900.1"/>
    </source>
</evidence>
<dbReference type="InterPro" id="IPR044668">
    <property type="entry name" value="PuuD-like"/>
</dbReference>
<protein>
    <recommendedName>
        <fullName evidence="5">gamma-glutamyl-gamma-aminobutyrate hydrolase</fullName>
        <ecNumber evidence="5">3.5.1.94</ecNumber>
    </recommendedName>
</protein>
<dbReference type="EMBL" id="VDUZ01000016">
    <property type="protein sequence ID" value="TXL74900.1"/>
    <property type="molecule type" value="Genomic_DNA"/>
</dbReference>
<dbReference type="GO" id="GO:0006598">
    <property type="term" value="P:polyamine catabolic process"/>
    <property type="evidence" value="ECO:0007669"/>
    <property type="project" value="TreeGrafter"/>
</dbReference>
<comment type="catalytic activity">
    <reaction evidence="2">
        <text>4-(gamma-L-glutamylamino)butanoate + H2O = 4-aminobutanoate + L-glutamate</text>
        <dbReference type="Rhea" id="RHEA:19737"/>
        <dbReference type="ChEBI" id="CHEBI:15377"/>
        <dbReference type="ChEBI" id="CHEBI:29985"/>
        <dbReference type="ChEBI" id="CHEBI:58800"/>
        <dbReference type="ChEBI" id="CHEBI:59888"/>
        <dbReference type="EC" id="3.5.1.94"/>
    </reaction>
</comment>
<comment type="caution">
    <text evidence="6">The sequence shown here is derived from an EMBL/GenBank/DDBJ whole genome shotgun (WGS) entry which is preliminary data.</text>
</comment>
<organism evidence="6 7">
    <name type="scientific">Vineibacter terrae</name>
    <dbReference type="NCBI Taxonomy" id="2586908"/>
    <lineage>
        <taxon>Bacteria</taxon>
        <taxon>Pseudomonadati</taxon>
        <taxon>Pseudomonadota</taxon>
        <taxon>Alphaproteobacteria</taxon>
        <taxon>Hyphomicrobiales</taxon>
        <taxon>Vineibacter</taxon>
    </lineage>
</organism>
<evidence type="ECO:0000256" key="4">
    <source>
        <dbReference type="ARBA" id="ARBA00060634"/>
    </source>
</evidence>
<dbReference type="GO" id="GO:0005829">
    <property type="term" value="C:cytosol"/>
    <property type="evidence" value="ECO:0007669"/>
    <property type="project" value="TreeGrafter"/>
</dbReference>
<dbReference type="SUPFAM" id="SSF52317">
    <property type="entry name" value="Class I glutamine amidotransferase-like"/>
    <property type="match status" value="1"/>
</dbReference>
<evidence type="ECO:0000256" key="2">
    <source>
        <dbReference type="ARBA" id="ARBA00052718"/>
    </source>
</evidence>
<dbReference type="EC" id="3.5.1.94" evidence="5"/>
<dbReference type="PROSITE" id="PS51273">
    <property type="entry name" value="GATASE_TYPE_1"/>
    <property type="match status" value="1"/>
</dbReference>
<dbReference type="InterPro" id="IPR029062">
    <property type="entry name" value="Class_I_gatase-like"/>
</dbReference>
<comment type="similarity">
    <text evidence="1">Belongs to the peptidase C26 family.</text>
</comment>
<proteinExistence type="inferred from homology"/>
<accession>A0A5C8PMQ1</accession>
<gene>
    <name evidence="6" type="ORF">FHP25_15610</name>
</gene>
<keyword evidence="6" id="KW-0378">Hydrolase</keyword>
<dbReference type="CDD" id="cd01745">
    <property type="entry name" value="GATase1_2"/>
    <property type="match status" value="1"/>
</dbReference>
<sequence>MSRALRPLIGISACRRTITVWTAHTVGDKYVKVVTETIGGMPLILPAIGAGEDGLDVDRVLDLLDGLLLTGSPSNVEPSHYGGRPARRGVAADPARDMTTLPLIRRALERAVPLFAICRGFQELNVALGGTLHQHVEEIPGRLDHRAPKVDALAPKLEPAHPVAITPGGQLHRLLGCTEASVNSLHGQGIDRLAPGLRVEAVAPDGQIEAASVVDAPGFVCGVQWHPEHQARENPLSAKLFDAFAAACRARAQQRLAPAVRAAAE</sequence>
<dbReference type="OrthoDB" id="9813383at2"/>
<dbReference type="PANTHER" id="PTHR43235:SF1">
    <property type="entry name" value="GLUTAMINE AMIDOTRANSFERASE PB2B2.05-RELATED"/>
    <property type="match status" value="1"/>
</dbReference>
<dbReference type="GO" id="GO:0033969">
    <property type="term" value="F:gamma-glutamyl-gamma-aminobutyrate hydrolase activity"/>
    <property type="evidence" value="ECO:0007669"/>
    <property type="project" value="UniProtKB-EC"/>
</dbReference>
<evidence type="ECO:0000256" key="1">
    <source>
        <dbReference type="ARBA" id="ARBA00011083"/>
    </source>
</evidence>
<comment type="pathway">
    <text evidence="4">Amine and polyamine degradation; putrescine degradation; 4-aminobutanoate from putrescine: step 4/4.</text>
</comment>
<evidence type="ECO:0000256" key="3">
    <source>
        <dbReference type="ARBA" id="ARBA00055068"/>
    </source>
</evidence>
<dbReference type="Gene3D" id="3.40.50.880">
    <property type="match status" value="1"/>
</dbReference>
<reference evidence="6 7" key="1">
    <citation type="submission" date="2019-06" db="EMBL/GenBank/DDBJ databases">
        <title>New taxonomy in bacterial strain CC-CFT640, isolated from vineyard.</title>
        <authorList>
            <person name="Lin S.-Y."/>
            <person name="Tsai C.-F."/>
            <person name="Young C.-C."/>
        </authorList>
    </citation>
    <scope>NUCLEOTIDE SEQUENCE [LARGE SCALE GENOMIC DNA]</scope>
    <source>
        <strain evidence="6 7">CC-CFT640</strain>
    </source>
</reference>
<keyword evidence="7" id="KW-1185">Reference proteome</keyword>
<dbReference type="InterPro" id="IPR011697">
    <property type="entry name" value="Peptidase_C26"/>
</dbReference>
<comment type="function">
    <text evidence="3">Involved in the breakdown of putrescine via hydrolysis of the gamma-glutamyl linkage of gamma-glutamyl-gamma-aminobutyrate.</text>
</comment>
<dbReference type="FunFam" id="3.40.50.880:FF:000030">
    <property type="entry name" value="Gamma-glutamyl-gamma-aminobutyrate hydrolase PuuD"/>
    <property type="match status" value="1"/>
</dbReference>
<evidence type="ECO:0000313" key="7">
    <source>
        <dbReference type="Proteomes" id="UP000321638"/>
    </source>
</evidence>
<dbReference type="Proteomes" id="UP000321638">
    <property type="component" value="Unassembled WGS sequence"/>
</dbReference>
<dbReference type="AlphaFoldDB" id="A0A5C8PMQ1"/>
<dbReference type="PANTHER" id="PTHR43235">
    <property type="entry name" value="GLUTAMINE AMIDOTRANSFERASE PB2B2.05-RELATED"/>
    <property type="match status" value="1"/>
</dbReference>
<dbReference type="Pfam" id="PF07722">
    <property type="entry name" value="Peptidase_C26"/>
    <property type="match status" value="1"/>
</dbReference>
<evidence type="ECO:0000256" key="5">
    <source>
        <dbReference type="ARBA" id="ARBA00066788"/>
    </source>
</evidence>
<name>A0A5C8PMQ1_9HYPH</name>